<accession>A0ABR1UJ14</accession>
<dbReference type="EMBL" id="JAQQWL010000009">
    <property type="protein sequence ID" value="KAK8058055.1"/>
    <property type="molecule type" value="Genomic_DNA"/>
</dbReference>
<dbReference type="RefSeq" id="XP_066713501.1">
    <property type="nucleotide sequence ID" value="XM_066859912.1"/>
</dbReference>
<evidence type="ECO:0000313" key="1">
    <source>
        <dbReference type="EMBL" id="KAK8058055.1"/>
    </source>
</evidence>
<sequence>MDNLLGIGAQLDSDSSPSGSALMAACEFGRKNSVIFLTRRGAALAYSGPSGFQSAYTTAQKYPDILRWFLVGHFVDQTKLSPGPTNPDGLEDSDLYDIPYKWSGPTKAELVIAGAMERFPQESSLDYWSRLMQWKKWWRGKVVPQYPGRRTTRPLNLVPQKYVRIHPDGYETKI</sequence>
<proteinExistence type="predicted"/>
<evidence type="ECO:0000313" key="2">
    <source>
        <dbReference type="Proteomes" id="UP001480595"/>
    </source>
</evidence>
<comment type="caution">
    <text evidence="1">The sequence shown here is derived from an EMBL/GenBank/DDBJ whole genome shotgun (WGS) entry which is preliminary data.</text>
</comment>
<gene>
    <name evidence="1" type="ORF">PG994_008503</name>
</gene>
<protein>
    <submittedName>
        <fullName evidence="1">Uncharacterized protein</fullName>
    </submittedName>
</protein>
<name>A0ABR1UJ14_9PEZI</name>
<organism evidence="1 2">
    <name type="scientific">Apiospora phragmitis</name>
    <dbReference type="NCBI Taxonomy" id="2905665"/>
    <lineage>
        <taxon>Eukaryota</taxon>
        <taxon>Fungi</taxon>
        <taxon>Dikarya</taxon>
        <taxon>Ascomycota</taxon>
        <taxon>Pezizomycotina</taxon>
        <taxon>Sordariomycetes</taxon>
        <taxon>Xylariomycetidae</taxon>
        <taxon>Amphisphaeriales</taxon>
        <taxon>Apiosporaceae</taxon>
        <taxon>Apiospora</taxon>
    </lineage>
</organism>
<dbReference type="Proteomes" id="UP001480595">
    <property type="component" value="Unassembled WGS sequence"/>
</dbReference>
<keyword evidence="2" id="KW-1185">Reference proteome</keyword>
<reference evidence="1 2" key="1">
    <citation type="submission" date="2023-01" db="EMBL/GenBank/DDBJ databases">
        <title>Analysis of 21 Apiospora genomes using comparative genomics revels a genus with tremendous synthesis potential of carbohydrate active enzymes and secondary metabolites.</title>
        <authorList>
            <person name="Sorensen T."/>
        </authorList>
    </citation>
    <scope>NUCLEOTIDE SEQUENCE [LARGE SCALE GENOMIC DNA]</scope>
    <source>
        <strain evidence="1 2">CBS 135458</strain>
    </source>
</reference>
<dbReference type="GeneID" id="92092975"/>